<dbReference type="VEuPathDB" id="VectorBase:CPIJ014731"/>
<dbReference type="EMBL" id="DS232421">
    <property type="protein sequence ID" value="EDS41534.1"/>
    <property type="molecule type" value="Genomic_DNA"/>
</dbReference>
<feature type="region of interest" description="Disordered" evidence="1">
    <location>
        <begin position="171"/>
        <end position="195"/>
    </location>
</feature>
<organism>
    <name type="scientific">Culex quinquefasciatus</name>
    <name type="common">Southern house mosquito</name>
    <name type="synonym">Culex pungens</name>
    <dbReference type="NCBI Taxonomy" id="7176"/>
    <lineage>
        <taxon>Eukaryota</taxon>
        <taxon>Metazoa</taxon>
        <taxon>Ecdysozoa</taxon>
        <taxon>Arthropoda</taxon>
        <taxon>Hexapoda</taxon>
        <taxon>Insecta</taxon>
        <taxon>Pterygota</taxon>
        <taxon>Neoptera</taxon>
        <taxon>Endopterygota</taxon>
        <taxon>Diptera</taxon>
        <taxon>Nematocera</taxon>
        <taxon>Culicoidea</taxon>
        <taxon>Culicidae</taxon>
        <taxon>Culicinae</taxon>
        <taxon>Culicini</taxon>
        <taxon>Culex</taxon>
        <taxon>Culex</taxon>
    </lineage>
</organism>
<dbReference type="EnsemblMetazoa" id="CPIJ014731-RA">
    <property type="protein sequence ID" value="CPIJ014731-PA"/>
    <property type="gene ID" value="CPIJ014731"/>
</dbReference>
<gene>
    <name evidence="3" type="primary">6048421</name>
    <name evidence="2" type="ORF">CpipJ_CPIJ014731</name>
</gene>
<reference evidence="3" key="2">
    <citation type="submission" date="2021-02" db="UniProtKB">
        <authorList>
            <consortium name="EnsemblMetazoa"/>
        </authorList>
    </citation>
    <scope>IDENTIFICATION</scope>
    <source>
        <strain evidence="3">JHB</strain>
    </source>
</reference>
<accession>B0X6Q1</accession>
<sequence>MTMMMTTKHTAAAMAPLSLPPNLHAKTPAAWPHGHAHVQVIRDQSPDLRYNRTTHRSAKSSLTLSLSYPPLSHTKPTGFACADNHRPTAFTHTENCGSFACQHQHYCATPIKQHQRNRKIRIFTAEVTLNRLISRLPLRCVATFTKSAPANTQAVKTARKLSTLLVTPRCHPPANRAAISRPPSSEKQHDKRKGKNETVLVAITDGCSWWALLFREKIAILRRSFRVQSVSGAEPECRGPVCVRFPVRSAPFPARKRGRYQKATAGRCRPEKAGDDDRDGLWSIITQEEEEKFETPKRGPSGENQQLRNAGNRRENDQPTTPQTREGNKADLILFQQDHQKIIIYHQDEEQ</sequence>
<keyword evidence="4" id="KW-1185">Reference proteome</keyword>
<dbReference type="InParanoid" id="B0X6Q1"/>
<dbReference type="Proteomes" id="UP000002320">
    <property type="component" value="Unassembled WGS sequence"/>
</dbReference>
<dbReference type="KEGG" id="cqu:CpipJ_CPIJ014731"/>
<feature type="region of interest" description="Disordered" evidence="1">
    <location>
        <begin position="256"/>
        <end position="332"/>
    </location>
</feature>
<dbReference type="AlphaFoldDB" id="B0X6Q1"/>
<proteinExistence type="predicted"/>
<protein>
    <submittedName>
        <fullName evidence="2 3">Uncharacterized protein</fullName>
    </submittedName>
</protein>
<evidence type="ECO:0000313" key="2">
    <source>
        <dbReference type="EMBL" id="EDS41534.1"/>
    </source>
</evidence>
<dbReference type="HOGENOM" id="CLU_790517_0_0_1"/>
<reference evidence="2" key="1">
    <citation type="submission" date="2007-03" db="EMBL/GenBank/DDBJ databases">
        <title>Annotation of Culex pipiens quinquefasciatus.</title>
        <authorList>
            <consortium name="The Broad Institute Genome Sequencing Platform"/>
            <person name="Atkinson P.W."/>
            <person name="Hemingway J."/>
            <person name="Christensen B.M."/>
            <person name="Higgs S."/>
            <person name="Kodira C."/>
            <person name="Hannick L."/>
            <person name="Megy K."/>
            <person name="O'Leary S."/>
            <person name="Pearson M."/>
            <person name="Haas B.J."/>
            <person name="Mauceli E."/>
            <person name="Wortman J.R."/>
            <person name="Lee N.H."/>
            <person name="Guigo R."/>
            <person name="Stanke M."/>
            <person name="Alvarado L."/>
            <person name="Amedeo P."/>
            <person name="Antoine C.H."/>
            <person name="Arensburger P."/>
            <person name="Bidwell S.L."/>
            <person name="Crawford M."/>
            <person name="Camaro F."/>
            <person name="Devon K."/>
            <person name="Engels R."/>
            <person name="Hammond M."/>
            <person name="Howarth C."/>
            <person name="Koehrsen M."/>
            <person name="Lawson D."/>
            <person name="Montgomery P."/>
            <person name="Nene V."/>
            <person name="Nusbaum C."/>
            <person name="Puiu D."/>
            <person name="Romero-Severson J."/>
            <person name="Severson D.W."/>
            <person name="Shumway M."/>
            <person name="Sisk P."/>
            <person name="Stolte C."/>
            <person name="Zeng Q."/>
            <person name="Eisenstadt E."/>
            <person name="Fraser-Liggett C."/>
            <person name="Strausberg R."/>
            <person name="Galagan J."/>
            <person name="Birren B."/>
            <person name="Collins F.H."/>
        </authorList>
    </citation>
    <scope>NUCLEOTIDE SEQUENCE [LARGE SCALE GENOMIC DNA]</scope>
    <source>
        <strain evidence="2">JHB</strain>
    </source>
</reference>
<name>B0X6Q1_CULQU</name>
<evidence type="ECO:0000256" key="1">
    <source>
        <dbReference type="SAM" id="MobiDB-lite"/>
    </source>
</evidence>
<evidence type="ECO:0000313" key="4">
    <source>
        <dbReference type="Proteomes" id="UP000002320"/>
    </source>
</evidence>
<evidence type="ECO:0000313" key="3">
    <source>
        <dbReference type="EnsemblMetazoa" id="CPIJ014731-PA"/>
    </source>
</evidence>